<dbReference type="RefSeq" id="WP_037365785.1">
    <property type="nucleotide sequence ID" value="NZ_JACJHR010000014.1"/>
</dbReference>
<dbReference type="SUPFAM" id="SSF52317">
    <property type="entry name" value="Class I glutamine amidotransferase-like"/>
    <property type="match status" value="1"/>
</dbReference>
<evidence type="ECO:0000313" key="4">
    <source>
        <dbReference type="EMBL" id="MBB2499950.1"/>
    </source>
</evidence>
<evidence type="ECO:0000313" key="7">
    <source>
        <dbReference type="Proteomes" id="UP000550260"/>
    </source>
</evidence>
<dbReference type="GO" id="GO:0004359">
    <property type="term" value="F:glutaminase activity"/>
    <property type="evidence" value="ECO:0007669"/>
    <property type="project" value="UniProtKB-UniRule"/>
</dbReference>
<dbReference type="OrthoDB" id="9782045at2"/>
<dbReference type="PROSITE" id="PS51274">
    <property type="entry name" value="GATASE_COBBQ"/>
    <property type="match status" value="1"/>
</dbReference>
<evidence type="ECO:0000313" key="6">
    <source>
        <dbReference type="Proteomes" id="UP000233750"/>
    </source>
</evidence>
<dbReference type="HAMAP" id="MF_02213">
    <property type="entry name" value="Lipid_II_synth_GatD"/>
    <property type="match status" value="1"/>
</dbReference>
<reference evidence="4 7" key="2">
    <citation type="submission" date="2020-08" db="EMBL/GenBank/DDBJ databases">
        <title>Amycolatopsis echigonensis JCM 21831.</title>
        <authorList>
            <person name="Tedsree N."/>
            <person name="Kuncharoen N."/>
            <person name="Likhitwitayawuid K."/>
            <person name="Tanasupawat S."/>
        </authorList>
    </citation>
    <scope>NUCLEOTIDE SEQUENCE [LARGE SCALE GENOMIC DNA]</scope>
    <source>
        <strain evidence="4 7">JCM 21831</strain>
    </source>
</reference>
<dbReference type="InterPro" id="IPR011698">
    <property type="entry name" value="GATase_3"/>
</dbReference>
<keyword evidence="2" id="KW-0436">Ligase</keyword>
<dbReference type="EMBL" id="PJMY01000003">
    <property type="protein sequence ID" value="PKV94594.1"/>
    <property type="molecule type" value="Genomic_DNA"/>
</dbReference>
<protein>
    <recommendedName>
        <fullName evidence="2">Lipid II isoglutaminyl synthase (glutamine-hydrolyzing) subunit GatD</fullName>
        <ecNumber evidence="2">6.3.5.13</ecNumber>
    </recommendedName>
    <alternativeName>
        <fullName evidence="2">Lipid II isoglutaminyl synthase glutaminase subunit</fullName>
        <ecNumber evidence="2">3.5.1.2</ecNumber>
    </alternativeName>
</protein>
<evidence type="ECO:0000256" key="2">
    <source>
        <dbReference type="HAMAP-Rule" id="MF_02213"/>
    </source>
</evidence>
<comment type="catalytic activity">
    <reaction evidence="2">
        <text>L-glutamine + H2O = L-glutamate + NH4(+)</text>
        <dbReference type="Rhea" id="RHEA:15889"/>
        <dbReference type="ChEBI" id="CHEBI:15377"/>
        <dbReference type="ChEBI" id="CHEBI:28938"/>
        <dbReference type="ChEBI" id="CHEBI:29985"/>
        <dbReference type="ChEBI" id="CHEBI:58359"/>
        <dbReference type="EC" id="3.5.1.2"/>
    </reaction>
</comment>
<dbReference type="Proteomes" id="UP000550260">
    <property type="component" value="Unassembled WGS sequence"/>
</dbReference>
<comment type="catalytic activity">
    <reaction evidence="2">
        <text>beta-D-GlcNAc-(1-&gt;4)-Mur2Ac(oyl-L-Ala-gamma-D-Glu-L-Lys-D-Ala-D-Ala)-di-trans,octa-cis-undecaprenyl diphosphate + L-glutamine + ATP + H2O = beta-D-GlcNAc-(1-&gt;4)-Mur2Ac(oyl-L-Ala-D-isoglutaminyl-L-Lys-D-Ala-D-Ala)-di-trans,octa-cis-undecaprenyl diphosphate + L-glutamate + ADP + phosphate + H(+)</text>
        <dbReference type="Rhea" id="RHEA:57928"/>
        <dbReference type="ChEBI" id="CHEBI:15377"/>
        <dbReference type="ChEBI" id="CHEBI:15378"/>
        <dbReference type="ChEBI" id="CHEBI:29985"/>
        <dbReference type="ChEBI" id="CHEBI:30616"/>
        <dbReference type="ChEBI" id="CHEBI:43474"/>
        <dbReference type="ChEBI" id="CHEBI:58359"/>
        <dbReference type="ChEBI" id="CHEBI:60033"/>
        <dbReference type="ChEBI" id="CHEBI:62233"/>
        <dbReference type="ChEBI" id="CHEBI:456216"/>
        <dbReference type="EC" id="6.3.5.13"/>
    </reaction>
</comment>
<organism evidence="5 6">
    <name type="scientific">Amycolatopsis echigonensis</name>
    <dbReference type="NCBI Taxonomy" id="2576905"/>
    <lineage>
        <taxon>Bacteria</taxon>
        <taxon>Bacillati</taxon>
        <taxon>Actinomycetota</taxon>
        <taxon>Actinomycetes</taxon>
        <taxon>Pseudonocardiales</taxon>
        <taxon>Pseudonocardiaceae</taxon>
        <taxon>Amycolatopsis</taxon>
    </lineage>
</organism>
<accession>A0A8E2B346</accession>
<comment type="pathway">
    <text evidence="2">Cell wall biogenesis; peptidoglycan biosynthesis.</text>
</comment>
<reference evidence="5 6" key="1">
    <citation type="submission" date="2017-12" db="EMBL/GenBank/DDBJ databases">
        <title>Sequencing the genomes of 1000 Actinobacteria strains.</title>
        <authorList>
            <person name="Klenk H.-P."/>
        </authorList>
    </citation>
    <scope>NUCLEOTIDE SEQUENCE [LARGE SCALE GENOMIC DNA]</scope>
    <source>
        <strain evidence="5 6">DSM 45165</strain>
    </source>
</reference>
<feature type="domain" description="CobB/CobQ-like glutamine amidotransferase" evidence="3">
    <location>
        <begin position="8"/>
        <end position="200"/>
    </location>
</feature>
<dbReference type="GO" id="GO:0140282">
    <property type="term" value="F:carbon-nitrogen ligase activity on lipid II"/>
    <property type="evidence" value="ECO:0007669"/>
    <property type="project" value="UniProtKB-UniRule"/>
</dbReference>
<dbReference type="UniPathway" id="UPA00219"/>
<keyword evidence="2" id="KW-0378">Hydrolase</keyword>
<keyword evidence="2" id="KW-0573">Peptidoglycan synthesis</keyword>
<dbReference type="GO" id="GO:0008360">
    <property type="term" value="P:regulation of cell shape"/>
    <property type="evidence" value="ECO:0007669"/>
    <property type="project" value="UniProtKB-KW"/>
</dbReference>
<keyword evidence="2" id="KW-0961">Cell wall biogenesis/degradation</keyword>
<dbReference type="Gene3D" id="3.40.50.880">
    <property type="match status" value="1"/>
</dbReference>
<dbReference type="PANTHER" id="PTHR21343">
    <property type="entry name" value="DETHIOBIOTIN SYNTHETASE"/>
    <property type="match status" value="1"/>
</dbReference>
<evidence type="ECO:0000313" key="5">
    <source>
        <dbReference type="EMBL" id="PKV94594.1"/>
    </source>
</evidence>
<feature type="binding site" evidence="2">
    <location>
        <position position="129"/>
    </location>
    <ligand>
        <name>substrate</name>
    </ligand>
</feature>
<dbReference type="PANTHER" id="PTHR21343:SF9">
    <property type="entry name" value="LIPID II ISOGLUTAMINYL SYNTHASE (GLUTAMINE-HYDROLYZING) SUBUNIT GATD"/>
    <property type="match status" value="1"/>
</dbReference>
<dbReference type="EMBL" id="JACJHR010000014">
    <property type="protein sequence ID" value="MBB2499950.1"/>
    <property type="molecule type" value="Genomic_DNA"/>
</dbReference>
<sequence>MPGESAVRIGLLLPDLLGTYGDCGNAEILQRRLQWRGFPAAVIPITVDDEVADSLDLYVIGGGEDSAQSLAADFLARQPGFARAVGRGAPLLAVCAGLQVLGREFTTGHGRVRTGIGVLDLVTAPARDRAVGEIRTRPVPSLLTEALTGFENHQGHTTLGPAAQPLGRVEHGTGNGDGFDGAVQGRVVGTYLHGPALARNPELADLLLSWAVGTPLRPLEVPGLAELRRQRLSRPRRRR</sequence>
<dbReference type="InterPro" id="IPR043702">
    <property type="entry name" value="Lipid_II_synth_GatD"/>
</dbReference>
<keyword evidence="6" id="KW-1185">Reference proteome</keyword>
<dbReference type="GO" id="GO:0009236">
    <property type="term" value="P:cobalamin biosynthetic process"/>
    <property type="evidence" value="ECO:0007669"/>
    <property type="project" value="InterPro"/>
</dbReference>
<dbReference type="AlphaFoldDB" id="A0A2N3WL41"/>
<feature type="active site" description="Nucleophile" evidence="2">
    <location>
        <position position="95"/>
    </location>
</feature>
<evidence type="ECO:0000259" key="3">
    <source>
        <dbReference type="Pfam" id="PF07685"/>
    </source>
</evidence>
<dbReference type="InterPro" id="IPR033949">
    <property type="entry name" value="CobQ_GATase1"/>
</dbReference>
<comment type="similarity">
    <text evidence="2">Belongs to the CobB/CobQ family. GatD subfamily.</text>
</comment>
<dbReference type="CDD" id="cd01750">
    <property type="entry name" value="GATase1_CobQ"/>
    <property type="match status" value="1"/>
</dbReference>
<comment type="subunit">
    <text evidence="2">Forms a heterodimer with MurT.</text>
</comment>
<dbReference type="EC" id="3.5.1.2" evidence="2"/>
<dbReference type="GO" id="GO:0009252">
    <property type="term" value="P:peptidoglycan biosynthetic process"/>
    <property type="evidence" value="ECO:0007669"/>
    <property type="project" value="UniProtKB-UniRule"/>
</dbReference>
<feature type="active site" evidence="2">
    <location>
        <position position="193"/>
    </location>
</feature>
<accession>A0A2N3WL41</accession>
<dbReference type="Proteomes" id="UP000233750">
    <property type="component" value="Unassembled WGS sequence"/>
</dbReference>
<keyword evidence="1 2" id="KW-0315">Glutamine amidotransferase</keyword>
<dbReference type="EC" id="6.3.5.13" evidence="2"/>
<dbReference type="Pfam" id="PF07685">
    <property type="entry name" value="GATase_3"/>
    <property type="match status" value="1"/>
</dbReference>
<name>A0A2N3WL41_9PSEU</name>
<keyword evidence="2" id="KW-0133">Cell shape</keyword>
<evidence type="ECO:0000256" key="1">
    <source>
        <dbReference type="ARBA" id="ARBA00022962"/>
    </source>
</evidence>
<gene>
    <name evidence="2" type="primary">gatD</name>
    <name evidence="5" type="ORF">ATK30_5474</name>
    <name evidence="4" type="ORF">H5411_12535</name>
</gene>
<dbReference type="GO" id="GO:0071555">
    <property type="term" value="P:cell wall organization"/>
    <property type="evidence" value="ECO:0007669"/>
    <property type="project" value="UniProtKB-KW"/>
</dbReference>
<comment type="function">
    <text evidence="2">The lipid II isoglutaminyl synthase complex catalyzes the formation of alpha-D-isoglutamine in the cell wall lipid II stem peptide. The GatD subunit catalyzes the hydrolysis of glutamine to glutamate and ammonia. The resulting ammonia molecule is channeled to the active site of MurT.</text>
</comment>
<proteinExistence type="inferred from homology"/>
<dbReference type="InterPro" id="IPR029062">
    <property type="entry name" value="Class_I_gatase-like"/>
</dbReference>
<comment type="caution">
    <text evidence="5">The sequence shown here is derived from an EMBL/GenBank/DDBJ whole genome shotgun (WGS) entry which is preliminary data.</text>
</comment>